<dbReference type="EMBL" id="KZ613509">
    <property type="protein sequence ID" value="PMD15992.1"/>
    <property type="molecule type" value="Genomic_DNA"/>
</dbReference>
<dbReference type="STRING" id="1745343.A0A2J6PPP8"/>
<sequence>MLFRFSLACILAGAARCLNAQQIVNGQIYTPGIAIVDSPQPNTPLGGDYLQVAIDVSSDGQLQLPPYGSNPKSAIWNITMFLSSYVTGWNFTISNGTASNGNGSLGELMQQEPGSTVKHVNWVWPDCLVGSGPPGNNDSARGLYNISIRQNFRLNGSDEYTIFDLPIHVTNSIPAQSNRPSCASLNNTLWNQSALADSANNFTRIPGTPIQGNGKTGAGGGLGGAGMLDWRTGVHVLWIGATLFMLAL</sequence>
<evidence type="ECO:0000313" key="3">
    <source>
        <dbReference type="Proteomes" id="UP000235672"/>
    </source>
</evidence>
<name>A0A2J6PPP8_9HELO</name>
<keyword evidence="3" id="KW-1185">Reference proteome</keyword>
<organism evidence="2 3">
    <name type="scientific">Hyaloscypha hepaticicola</name>
    <dbReference type="NCBI Taxonomy" id="2082293"/>
    <lineage>
        <taxon>Eukaryota</taxon>
        <taxon>Fungi</taxon>
        <taxon>Dikarya</taxon>
        <taxon>Ascomycota</taxon>
        <taxon>Pezizomycotina</taxon>
        <taxon>Leotiomycetes</taxon>
        <taxon>Helotiales</taxon>
        <taxon>Hyaloscyphaceae</taxon>
        <taxon>Hyaloscypha</taxon>
    </lineage>
</organism>
<dbReference type="Proteomes" id="UP000235672">
    <property type="component" value="Unassembled WGS sequence"/>
</dbReference>
<proteinExistence type="predicted"/>
<evidence type="ECO:0000313" key="2">
    <source>
        <dbReference type="EMBL" id="PMD15992.1"/>
    </source>
</evidence>
<feature type="chain" id="PRO_5014453535" evidence="1">
    <location>
        <begin position="21"/>
        <end position="248"/>
    </location>
</feature>
<reference evidence="2 3" key="1">
    <citation type="submission" date="2016-05" db="EMBL/GenBank/DDBJ databases">
        <title>A degradative enzymes factory behind the ericoid mycorrhizal symbiosis.</title>
        <authorList>
            <consortium name="DOE Joint Genome Institute"/>
            <person name="Martino E."/>
            <person name="Morin E."/>
            <person name="Grelet G."/>
            <person name="Kuo A."/>
            <person name="Kohler A."/>
            <person name="Daghino S."/>
            <person name="Barry K."/>
            <person name="Choi C."/>
            <person name="Cichocki N."/>
            <person name="Clum A."/>
            <person name="Copeland A."/>
            <person name="Hainaut M."/>
            <person name="Haridas S."/>
            <person name="Labutti K."/>
            <person name="Lindquist E."/>
            <person name="Lipzen A."/>
            <person name="Khouja H.-R."/>
            <person name="Murat C."/>
            <person name="Ohm R."/>
            <person name="Olson A."/>
            <person name="Spatafora J."/>
            <person name="Veneault-Fourrey C."/>
            <person name="Henrissat B."/>
            <person name="Grigoriev I."/>
            <person name="Martin F."/>
            <person name="Perotto S."/>
        </authorList>
    </citation>
    <scope>NUCLEOTIDE SEQUENCE [LARGE SCALE GENOMIC DNA]</scope>
    <source>
        <strain evidence="2 3">UAMH 7357</strain>
    </source>
</reference>
<keyword evidence="1" id="KW-0732">Signal</keyword>
<evidence type="ECO:0000256" key="1">
    <source>
        <dbReference type="SAM" id="SignalP"/>
    </source>
</evidence>
<dbReference type="AlphaFoldDB" id="A0A2J6PPP8"/>
<accession>A0A2J6PPP8</accession>
<gene>
    <name evidence="2" type="ORF">NA56DRAFT_634005</name>
</gene>
<feature type="signal peptide" evidence="1">
    <location>
        <begin position="1"/>
        <end position="20"/>
    </location>
</feature>
<protein>
    <submittedName>
        <fullName evidence="2">Uncharacterized protein</fullName>
    </submittedName>
</protein>
<dbReference type="OrthoDB" id="3267335at2759"/>